<feature type="chain" id="PRO_5039930314" description="Lipase domain-containing protein" evidence="5">
    <location>
        <begin position="19"/>
        <end position="333"/>
    </location>
</feature>
<evidence type="ECO:0000256" key="1">
    <source>
        <dbReference type="ARBA" id="ARBA00004613"/>
    </source>
</evidence>
<keyword evidence="5" id="KW-0732">Signal</keyword>
<protein>
    <recommendedName>
        <fullName evidence="6">Lipase domain-containing protein</fullName>
    </recommendedName>
</protein>
<dbReference type="Gene3D" id="3.40.50.1820">
    <property type="entry name" value="alpha/beta hydrolase"/>
    <property type="match status" value="1"/>
</dbReference>
<comment type="subcellular location">
    <subcellularLocation>
        <location evidence="1">Secreted</location>
    </subcellularLocation>
</comment>
<evidence type="ECO:0000313" key="8">
    <source>
        <dbReference type="Proteomes" id="UP001107558"/>
    </source>
</evidence>
<evidence type="ECO:0000259" key="6">
    <source>
        <dbReference type="Pfam" id="PF00151"/>
    </source>
</evidence>
<feature type="domain" description="Lipase" evidence="6">
    <location>
        <begin position="13"/>
        <end position="169"/>
    </location>
</feature>
<dbReference type="Gene3D" id="2.60.60.20">
    <property type="entry name" value="PLAT/LH2 domain"/>
    <property type="match status" value="1"/>
</dbReference>
<evidence type="ECO:0000256" key="2">
    <source>
        <dbReference type="ARBA" id="ARBA00010701"/>
    </source>
</evidence>
<reference evidence="7" key="1">
    <citation type="submission" date="2021-03" db="EMBL/GenBank/DDBJ databases">
        <title>Chromosome level genome of the anhydrobiotic midge Polypedilum vanderplanki.</title>
        <authorList>
            <person name="Yoshida Y."/>
            <person name="Kikawada T."/>
            <person name="Gusev O."/>
        </authorList>
    </citation>
    <scope>NUCLEOTIDE SEQUENCE</scope>
    <source>
        <strain evidence="7">NIAS01</strain>
        <tissue evidence="7">Whole body or cell culture</tissue>
    </source>
</reference>
<evidence type="ECO:0000256" key="3">
    <source>
        <dbReference type="ARBA" id="ARBA00022525"/>
    </source>
</evidence>
<dbReference type="PANTHER" id="PTHR11610">
    <property type="entry name" value="LIPASE"/>
    <property type="match status" value="1"/>
</dbReference>
<dbReference type="GO" id="GO:0016298">
    <property type="term" value="F:lipase activity"/>
    <property type="evidence" value="ECO:0007669"/>
    <property type="project" value="InterPro"/>
</dbReference>
<dbReference type="GO" id="GO:0005615">
    <property type="term" value="C:extracellular space"/>
    <property type="evidence" value="ECO:0007669"/>
    <property type="project" value="TreeGrafter"/>
</dbReference>
<gene>
    <name evidence="7" type="ORF">PVAND_016966</name>
</gene>
<evidence type="ECO:0000256" key="5">
    <source>
        <dbReference type="SAM" id="SignalP"/>
    </source>
</evidence>
<comment type="caution">
    <text evidence="7">The sequence shown here is derived from an EMBL/GenBank/DDBJ whole genome shotgun (WGS) entry which is preliminary data.</text>
</comment>
<evidence type="ECO:0000256" key="4">
    <source>
        <dbReference type="RuleBase" id="RU004262"/>
    </source>
</evidence>
<dbReference type="Pfam" id="PF00151">
    <property type="entry name" value="Lipase"/>
    <property type="match status" value="1"/>
</dbReference>
<evidence type="ECO:0000313" key="7">
    <source>
        <dbReference type="EMBL" id="KAG5669066.1"/>
    </source>
</evidence>
<dbReference type="InterPro" id="IPR000734">
    <property type="entry name" value="TAG_lipase"/>
</dbReference>
<sequence length="333" mass="38778">MSIIFKLSFLLTCAHLSGYTGYFLQRDFGKKLGRITGLDPAKPYFEFTHPIVRLDPSDAKFVDIVHTDSGFFIHNSFGIKQEIGHLDFYLNDGENQPSCKNTSISDITCHHAKSIDYFIESINTKCKFTAISCNSYEEFSKGKCNCGANNKNCFTFGFHSYKIYQKNLNISENEIFEFPKIDKKPKAKVFLNTAENSPFCQSHARISVKMSNQYETDIGILKISFIGNESKSEKIQVNKKIENFEKGKTKIYLVNFSYFDEEIKSMKVHYFYSLDEIRIFKPEIFVEFIEIESFDDGKYYKMCSLNRRPLKSYEVYEFKESFCDDEFENIVIN</sequence>
<dbReference type="PANTHER" id="PTHR11610:SF185">
    <property type="entry name" value="LD47264P"/>
    <property type="match status" value="1"/>
</dbReference>
<dbReference type="GO" id="GO:0016042">
    <property type="term" value="P:lipid catabolic process"/>
    <property type="evidence" value="ECO:0007669"/>
    <property type="project" value="TreeGrafter"/>
</dbReference>
<keyword evidence="8" id="KW-1185">Reference proteome</keyword>
<dbReference type="InterPro" id="IPR029058">
    <property type="entry name" value="AB_hydrolase_fold"/>
</dbReference>
<comment type="similarity">
    <text evidence="2 4">Belongs to the AB hydrolase superfamily. Lipase family.</text>
</comment>
<proteinExistence type="inferred from homology"/>
<dbReference type="AlphaFoldDB" id="A0A9J6BH82"/>
<dbReference type="InterPro" id="IPR013818">
    <property type="entry name" value="Lipase"/>
</dbReference>
<feature type="signal peptide" evidence="5">
    <location>
        <begin position="1"/>
        <end position="18"/>
    </location>
</feature>
<accession>A0A9J6BH82</accession>
<dbReference type="EMBL" id="JADBJN010000004">
    <property type="protein sequence ID" value="KAG5669066.1"/>
    <property type="molecule type" value="Genomic_DNA"/>
</dbReference>
<keyword evidence="3" id="KW-0964">Secreted</keyword>
<name>A0A9J6BH82_POLVA</name>
<dbReference type="OrthoDB" id="199913at2759"/>
<dbReference type="SUPFAM" id="SSF53474">
    <property type="entry name" value="alpha/beta-Hydrolases"/>
    <property type="match status" value="1"/>
</dbReference>
<organism evidence="7 8">
    <name type="scientific">Polypedilum vanderplanki</name>
    <name type="common">Sleeping chironomid midge</name>
    <dbReference type="NCBI Taxonomy" id="319348"/>
    <lineage>
        <taxon>Eukaryota</taxon>
        <taxon>Metazoa</taxon>
        <taxon>Ecdysozoa</taxon>
        <taxon>Arthropoda</taxon>
        <taxon>Hexapoda</taxon>
        <taxon>Insecta</taxon>
        <taxon>Pterygota</taxon>
        <taxon>Neoptera</taxon>
        <taxon>Endopterygota</taxon>
        <taxon>Diptera</taxon>
        <taxon>Nematocera</taxon>
        <taxon>Chironomoidea</taxon>
        <taxon>Chironomidae</taxon>
        <taxon>Chironominae</taxon>
        <taxon>Polypedilum</taxon>
        <taxon>Polypedilum</taxon>
    </lineage>
</organism>
<dbReference type="Proteomes" id="UP001107558">
    <property type="component" value="Chromosome 4"/>
</dbReference>